<sequence length="342" mass="39050">MEAKILTDLPCELITQIVSNLHLHDKLHFRLSSRFLNALVITETKPDVCELVSLSIQQHKNNLHISAEMANGETALHFVNIASKASQIQPRRIPIGGKELLLRFSSFDNSHRDFDLFEKAHIAHLRVGKRMPFYLTADNVEWLKQVLTGSTIDNCSLVIDAMTAPQIDTIPSLLALTRVKNVEFIVQNIHECDMLERFRESEFASNMVTTEVQEISFIGDNIFGKRLGGFSETKTDFALIEQLLRSGIRKVKMEFDGLERDGFERFQLKPFLRHLSLSSHEAEIVIKNRIPIESGTRVYRMGRNYSRVLVTANKSGRNFTYDEVHITTLKDDENPLLVSIDL</sequence>
<organism evidence="1 2">
    <name type="scientific">Pristionchus mayeri</name>
    <dbReference type="NCBI Taxonomy" id="1317129"/>
    <lineage>
        <taxon>Eukaryota</taxon>
        <taxon>Metazoa</taxon>
        <taxon>Ecdysozoa</taxon>
        <taxon>Nematoda</taxon>
        <taxon>Chromadorea</taxon>
        <taxon>Rhabditida</taxon>
        <taxon>Rhabditina</taxon>
        <taxon>Diplogasteromorpha</taxon>
        <taxon>Diplogasteroidea</taxon>
        <taxon>Neodiplogasteridae</taxon>
        <taxon>Pristionchus</taxon>
    </lineage>
</organism>
<evidence type="ECO:0000313" key="2">
    <source>
        <dbReference type="Proteomes" id="UP001328107"/>
    </source>
</evidence>
<accession>A0AAN4Z9E0</accession>
<name>A0AAN4Z9E0_9BILA</name>
<evidence type="ECO:0008006" key="3">
    <source>
        <dbReference type="Google" id="ProtNLM"/>
    </source>
</evidence>
<evidence type="ECO:0000313" key="1">
    <source>
        <dbReference type="EMBL" id="GMR34856.1"/>
    </source>
</evidence>
<proteinExistence type="predicted"/>
<dbReference type="Proteomes" id="UP001328107">
    <property type="component" value="Unassembled WGS sequence"/>
</dbReference>
<dbReference type="EMBL" id="BTRK01000002">
    <property type="protein sequence ID" value="GMR34856.1"/>
    <property type="molecule type" value="Genomic_DNA"/>
</dbReference>
<dbReference type="AlphaFoldDB" id="A0AAN4Z9E0"/>
<reference evidence="2" key="1">
    <citation type="submission" date="2022-10" db="EMBL/GenBank/DDBJ databases">
        <title>Genome assembly of Pristionchus species.</title>
        <authorList>
            <person name="Yoshida K."/>
            <person name="Sommer R.J."/>
        </authorList>
    </citation>
    <scope>NUCLEOTIDE SEQUENCE [LARGE SCALE GENOMIC DNA]</scope>
    <source>
        <strain evidence="2">RS5460</strain>
    </source>
</reference>
<protein>
    <recommendedName>
        <fullName evidence="3">F-box domain-containing protein</fullName>
    </recommendedName>
</protein>
<keyword evidence="2" id="KW-1185">Reference proteome</keyword>
<comment type="caution">
    <text evidence="1">The sequence shown here is derived from an EMBL/GenBank/DDBJ whole genome shotgun (WGS) entry which is preliminary data.</text>
</comment>
<gene>
    <name evidence="1" type="ORF">PMAYCL1PPCAC_05051</name>
</gene>